<dbReference type="EMBL" id="MFNF01000049">
    <property type="protein sequence ID" value="OGH00144.1"/>
    <property type="molecule type" value="Genomic_DNA"/>
</dbReference>
<dbReference type="Pfam" id="PF18788">
    <property type="entry name" value="DarA_N"/>
    <property type="match status" value="1"/>
</dbReference>
<evidence type="ECO:0000256" key="2">
    <source>
        <dbReference type="SAM" id="MobiDB-lite"/>
    </source>
</evidence>
<feature type="region of interest" description="Disordered" evidence="2">
    <location>
        <begin position="268"/>
        <end position="299"/>
    </location>
</feature>
<accession>A0A1F6GPW6</accession>
<feature type="compositionally biased region" description="Basic and acidic residues" evidence="2">
    <location>
        <begin position="271"/>
        <end position="283"/>
    </location>
</feature>
<dbReference type="InterPro" id="IPR041140">
    <property type="entry name" value="DarA_N"/>
</dbReference>
<keyword evidence="1" id="KW-0175">Coiled coil</keyword>
<feature type="domain" description="Defence against restriction A N-terminal" evidence="3">
    <location>
        <begin position="101"/>
        <end position="187"/>
    </location>
</feature>
<evidence type="ECO:0000313" key="5">
    <source>
        <dbReference type="Proteomes" id="UP000177583"/>
    </source>
</evidence>
<gene>
    <name evidence="4" type="ORF">A2557_01335</name>
</gene>
<organism evidence="4 5">
    <name type="scientific">Candidatus Lambdaproteobacteria bacterium RIFOXYD2_FULL_56_26</name>
    <dbReference type="NCBI Taxonomy" id="1817773"/>
    <lineage>
        <taxon>Bacteria</taxon>
        <taxon>Pseudomonadati</taxon>
        <taxon>Pseudomonadota</taxon>
        <taxon>Candidatus Lambdaproteobacteria</taxon>
    </lineage>
</organism>
<protein>
    <recommendedName>
        <fullName evidence="3">Defence against restriction A N-terminal domain-containing protein</fullName>
    </recommendedName>
</protein>
<proteinExistence type="predicted"/>
<evidence type="ECO:0000259" key="3">
    <source>
        <dbReference type="Pfam" id="PF18788"/>
    </source>
</evidence>
<comment type="caution">
    <text evidence="4">The sequence shown here is derived from an EMBL/GenBank/DDBJ whole genome shotgun (WGS) entry which is preliminary data.</text>
</comment>
<name>A0A1F6GPW6_9PROT</name>
<evidence type="ECO:0000256" key="1">
    <source>
        <dbReference type="SAM" id="Coils"/>
    </source>
</evidence>
<evidence type="ECO:0000313" key="4">
    <source>
        <dbReference type="EMBL" id="OGH00144.1"/>
    </source>
</evidence>
<feature type="coiled-coil region" evidence="1">
    <location>
        <begin position="226"/>
        <end position="260"/>
    </location>
</feature>
<dbReference type="AlphaFoldDB" id="A0A1F6GPW6"/>
<sequence>MDPFNRIILRFDRFASPVDQSLINLSELKTQIYRDADSLEPMCEAMGFEEFDCTVPGRELERMDESIVSTYNQFKNERGPIALLKRQITAALPSELTLTETLVGKPKKSGSFVFVSVQFAVSDGQTITAFFHSPNSASSSLGADDKVISFRFTVNKQDVTGAIVRTKGKDLPSVKVAAILAKIVADNAPTFAEAKAKRDSQVSELQDLITQIKGGEEEIGVLQTQMADFEDQSKGLSSDLEDLQAALESKQFQLSSLQGQFVTLQANQKTAEQKAAEAPKPEGGEGESPIKGDGPLPEEKVKTTVYNLTTGDEMVYSLSPQKAVVAAFYYAKGDKNWVKWDWSISKISKSGKSVIAGQWSALLDASKPEQATETPQQNQDDFAVEEALFNGEAKKLKALSVEDHQDGSVTEEYRDPQTNKVFLIYLNKRVYPGPRGTHWSWQWATADDQQGKNSGLHQVSKDDARRYAIAEALNALRNHADELAKGYLVHAGITQAYKQLFPGVDFEVSMSFNPNSGFFVRYFATNKEGIRLFSIEQTFDPKEETPNDFISKFRDEMVKRAQANGVTVAVAPLLDPAPPVPTPKPVPTPVATDQTLGSLLKADGWEDDTKSKIGGWIKTLGLTPTVSQKLKVAIKKEKLQLLGENREVLAQSSMSGTTAEAQKAWIDKNILFLQRKVQQKEANEAQGKELSGKAHAMLDPELIKLGWVAEKFGFTLPTPNGAKITLTFGETTTTAIDFNKGGEVVGNVKEVGLIPRLMVNGETLHWLSTFDSNDTPQDAVETAKEITDEAKNAAGLPIEQPAPAANPKPVTPQLNSGADAMVFQKPTPAPGLEPIAAPEPGQPQDTEVEKAKALAQEILDGKHDSLSLTALMDLSDKVFFKEDELEADLVAKLDEYLTKQTKLKAGAAA</sequence>
<reference evidence="4 5" key="1">
    <citation type="journal article" date="2016" name="Nat. Commun.">
        <title>Thousands of microbial genomes shed light on interconnected biogeochemical processes in an aquifer system.</title>
        <authorList>
            <person name="Anantharaman K."/>
            <person name="Brown C.T."/>
            <person name="Hug L.A."/>
            <person name="Sharon I."/>
            <person name="Castelle C.J."/>
            <person name="Probst A.J."/>
            <person name="Thomas B.C."/>
            <person name="Singh A."/>
            <person name="Wilkins M.J."/>
            <person name="Karaoz U."/>
            <person name="Brodie E.L."/>
            <person name="Williams K.H."/>
            <person name="Hubbard S.S."/>
            <person name="Banfield J.F."/>
        </authorList>
    </citation>
    <scope>NUCLEOTIDE SEQUENCE [LARGE SCALE GENOMIC DNA]</scope>
</reference>
<dbReference type="Proteomes" id="UP000177583">
    <property type="component" value="Unassembled WGS sequence"/>
</dbReference>